<organism evidence="1 2">
    <name type="scientific">Paramuricea clavata</name>
    <name type="common">Red gorgonian</name>
    <name type="synonym">Violescent sea-whip</name>
    <dbReference type="NCBI Taxonomy" id="317549"/>
    <lineage>
        <taxon>Eukaryota</taxon>
        <taxon>Metazoa</taxon>
        <taxon>Cnidaria</taxon>
        <taxon>Anthozoa</taxon>
        <taxon>Octocorallia</taxon>
        <taxon>Malacalcyonacea</taxon>
        <taxon>Plexauridae</taxon>
        <taxon>Paramuricea</taxon>
    </lineage>
</organism>
<evidence type="ECO:0000313" key="1">
    <source>
        <dbReference type="EMBL" id="CAB4003154.1"/>
    </source>
</evidence>
<gene>
    <name evidence="1" type="ORF">PACLA_8A002731</name>
</gene>
<protein>
    <submittedName>
        <fullName evidence="1">Partial</fullName>
    </submittedName>
</protein>
<reference evidence="1" key="1">
    <citation type="submission" date="2020-04" db="EMBL/GenBank/DDBJ databases">
        <authorList>
            <person name="Alioto T."/>
            <person name="Alioto T."/>
            <person name="Gomez Garrido J."/>
        </authorList>
    </citation>
    <scope>NUCLEOTIDE SEQUENCE</scope>
    <source>
        <strain evidence="1">A484AB</strain>
    </source>
</reference>
<evidence type="ECO:0000313" key="2">
    <source>
        <dbReference type="Proteomes" id="UP001152795"/>
    </source>
</evidence>
<accession>A0A7D9IE78</accession>
<proteinExistence type="predicted"/>
<dbReference type="EMBL" id="CACRXK020004552">
    <property type="protein sequence ID" value="CAB4003154.1"/>
    <property type="molecule type" value="Genomic_DNA"/>
</dbReference>
<keyword evidence="2" id="KW-1185">Reference proteome</keyword>
<sequence>MRHLYFRSAVIRESYSKVFGLESHNSADDLVKLARKVINELDDCYTNSFSDLNQMLSKCFDFARLFVGLCGKRTEHRITVDNNTKAFSELGANEFCDEVFEVELSNGEKMEVLFDEEIVIKGVGLSLRLKNMAESIKATTNILRERAVGNGASLVYPQEILDAVRALYPDGIKDYPPRAGKRKRLYEVTLEELAQEYRTLKRPPSPEY</sequence>
<dbReference type="AlphaFoldDB" id="A0A7D9IE78"/>
<comment type="caution">
    <text evidence="1">The sequence shown here is derived from an EMBL/GenBank/DDBJ whole genome shotgun (WGS) entry which is preliminary data.</text>
</comment>
<name>A0A7D9IE78_PARCT</name>
<dbReference type="Proteomes" id="UP001152795">
    <property type="component" value="Unassembled WGS sequence"/>
</dbReference>